<feature type="transmembrane region" description="Helical" evidence="1">
    <location>
        <begin position="20"/>
        <end position="40"/>
    </location>
</feature>
<sequence>MQLLHGHGMLKMKHVGYVGWRLMVVALIANYLSWYIIIVLSDHNNRWVYALFGVPRGYRRWCHEVMRVT</sequence>
<dbReference type="Proteomes" id="UP000886595">
    <property type="component" value="Unassembled WGS sequence"/>
</dbReference>
<dbReference type="AlphaFoldDB" id="A0A8X7UBK1"/>
<evidence type="ECO:0000313" key="2">
    <source>
        <dbReference type="EMBL" id="KAG2272687.1"/>
    </source>
</evidence>
<dbReference type="EMBL" id="JAAMPC010000013">
    <property type="protein sequence ID" value="KAG2272687.1"/>
    <property type="molecule type" value="Genomic_DNA"/>
</dbReference>
<name>A0A8X7UBK1_BRACI</name>
<organism evidence="2 3">
    <name type="scientific">Brassica carinata</name>
    <name type="common">Ethiopian mustard</name>
    <name type="synonym">Abyssinian cabbage</name>
    <dbReference type="NCBI Taxonomy" id="52824"/>
    <lineage>
        <taxon>Eukaryota</taxon>
        <taxon>Viridiplantae</taxon>
        <taxon>Streptophyta</taxon>
        <taxon>Embryophyta</taxon>
        <taxon>Tracheophyta</taxon>
        <taxon>Spermatophyta</taxon>
        <taxon>Magnoliopsida</taxon>
        <taxon>eudicotyledons</taxon>
        <taxon>Gunneridae</taxon>
        <taxon>Pentapetalae</taxon>
        <taxon>rosids</taxon>
        <taxon>malvids</taxon>
        <taxon>Brassicales</taxon>
        <taxon>Brassicaceae</taxon>
        <taxon>Brassiceae</taxon>
        <taxon>Brassica</taxon>
    </lineage>
</organism>
<reference evidence="2 3" key="1">
    <citation type="submission" date="2020-02" db="EMBL/GenBank/DDBJ databases">
        <authorList>
            <person name="Ma Q."/>
            <person name="Huang Y."/>
            <person name="Song X."/>
            <person name="Pei D."/>
        </authorList>
    </citation>
    <scope>NUCLEOTIDE SEQUENCE [LARGE SCALE GENOMIC DNA]</scope>
    <source>
        <strain evidence="2">Sxm20200214</strain>
        <tissue evidence="2">Leaf</tissue>
    </source>
</reference>
<protein>
    <submittedName>
        <fullName evidence="2">Uncharacterized protein</fullName>
    </submittedName>
</protein>
<keyword evidence="1" id="KW-1133">Transmembrane helix</keyword>
<keyword evidence="3" id="KW-1185">Reference proteome</keyword>
<keyword evidence="1" id="KW-0812">Transmembrane</keyword>
<proteinExistence type="predicted"/>
<keyword evidence="1" id="KW-0472">Membrane</keyword>
<comment type="caution">
    <text evidence="2">The sequence shown here is derived from an EMBL/GenBank/DDBJ whole genome shotgun (WGS) entry which is preliminary data.</text>
</comment>
<evidence type="ECO:0000256" key="1">
    <source>
        <dbReference type="SAM" id="Phobius"/>
    </source>
</evidence>
<gene>
    <name evidence="2" type="ORF">Bca52824_067242</name>
</gene>
<accession>A0A8X7UBK1</accession>
<evidence type="ECO:0000313" key="3">
    <source>
        <dbReference type="Proteomes" id="UP000886595"/>
    </source>
</evidence>